<sequence length="584" mass="66262">MTITIHPWWKEANIYQIYPASFKDSNGDGIGDIPGILSRIDYISSIGADAIWICPMYNSPQHDMGYDISDFESVYPPYGTVEDMEAIIDACHRRGMRVLLDLVINHTSDEHAWFKESRSSKDNPKRDWYIWRSAKYDADGNRHPPNNWASLFGGSAWQWDELTQEYYLHIFVTEQPDLNWENAETREAIYKTSMHFWLQKGIDGFRIDVVNLYSKQPGLPDAPVTEPNAEFQPARSQFCNGPRMHEFLSEMYEVMSQYGATMTVGELPATHGRDHVLSYVSAAAKQLNMVFQFDIMKVGAGSGLFDRFDVVRGESWTLPDMTAAVAATQDLVDGSDGWVTTFLENHDQARSVTRWGSDATEENRVRSAKMLATLQATLSGTLFLYQGQELGMVNAPEDWSVDEYKDVCSIMHYESVKKETNGDSEALVRALGGLQYLARDHTRLPMSWDASPNAGFTQGSATPWMRVHDNYKVVNAQNQIHDKSSVLSYWKLVLTVRKQYADVLVHGIYQAVQDKDRSVFIYEKRGSKRTASVALNFSQTRQALSTPPSVRDFSEDLVVSTYHGVIDSNFLEPFEGRVWVSNTV</sequence>
<comment type="caution">
    <text evidence="10">The sequence shown here is derived from an EMBL/GenBank/DDBJ whole genome shotgun (WGS) entry which is preliminary data.</text>
</comment>
<proteinExistence type="inferred from homology"/>
<reference evidence="10 11" key="1">
    <citation type="submission" date="2017-03" db="EMBL/GenBank/DDBJ databases">
        <title>Genomes of endolithic fungi from Antarctica.</title>
        <authorList>
            <person name="Coleine C."/>
            <person name="Masonjones S."/>
            <person name="Stajich J.E."/>
        </authorList>
    </citation>
    <scope>NUCLEOTIDE SEQUENCE [LARGE SCALE GENOMIC DNA]</scope>
    <source>
        <strain evidence="10 11">CCFEE 6314</strain>
    </source>
</reference>
<keyword evidence="6" id="KW-0462">Maltose metabolism</keyword>
<dbReference type="GO" id="GO:0004574">
    <property type="term" value="F:oligo-1,6-glucosidase activity"/>
    <property type="evidence" value="ECO:0007669"/>
    <property type="project" value="TreeGrafter"/>
</dbReference>
<gene>
    <name evidence="10" type="ORF">B0A52_00465</name>
</gene>
<evidence type="ECO:0000313" key="11">
    <source>
        <dbReference type="Proteomes" id="UP000288859"/>
    </source>
</evidence>
<evidence type="ECO:0000256" key="8">
    <source>
        <dbReference type="ARBA" id="ARBA00073730"/>
    </source>
</evidence>
<dbReference type="Gene3D" id="3.20.20.80">
    <property type="entry name" value="Glycosidases"/>
    <property type="match status" value="1"/>
</dbReference>
<dbReference type="SUPFAM" id="SSF51011">
    <property type="entry name" value="Glycosyl hydrolase domain"/>
    <property type="match status" value="1"/>
</dbReference>
<evidence type="ECO:0000256" key="2">
    <source>
        <dbReference type="ARBA" id="ARBA00008061"/>
    </source>
</evidence>
<keyword evidence="4" id="KW-0378">Hydrolase</keyword>
<dbReference type="PANTHER" id="PTHR10357">
    <property type="entry name" value="ALPHA-AMYLASE FAMILY MEMBER"/>
    <property type="match status" value="1"/>
</dbReference>
<dbReference type="GO" id="GO:0004575">
    <property type="term" value="F:sucrose alpha-glucosidase activity"/>
    <property type="evidence" value="ECO:0007669"/>
    <property type="project" value="TreeGrafter"/>
</dbReference>
<dbReference type="GO" id="GO:0005987">
    <property type="term" value="P:sucrose catabolic process"/>
    <property type="evidence" value="ECO:0007669"/>
    <property type="project" value="TreeGrafter"/>
</dbReference>
<evidence type="ECO:0000256" key="4">
    <source>
        <dbReference type="ARBA" id="ARBA00022801"/>
    </source>
</evidence>
<dbReference type="SUPFAM" id="SSF51445">
    <property type="entry name" value="(Trans)glycosidases"/>
    <property type="match status" value="1"/>
</dbReference>
<evidence type="ECO:0000256" key="7">
    <source>
        <dbReference type="ARBA" id="ARBA00041343"/>
    </source>
</evidence>
<dbReference type="CDD" id="cd11333">
    <property type="entry name" value="AmyAc_SI_OligoGlu_DGase"/>
    <property type="match status" value="1"/>
</dbReference>
<dbReference type="InterPro" id="IPR017853">
    <property type="entry name" value="GH"/>
</dbReference>
<dbReference type="AlphaFoldDB" id="A0A438NK48"/>
<evidence type="ECO:0000256" key="5">
    <source>
        <dbReference type="ARBA" id="ARBA00023295"/>
    </source>
</evidence>
<comment type="catalytic activity">
    <reaction evidence="1">
        <text>Hydrolysis of terminal, non-reducing (1-&gt;4)-linked alpha-D-glucose residues with release of alpha-D-glucose.</text>
        <dbReference type="EC" id="3.2.1.20"/>
    </reaction>
</comment>
<dbReference type="InterPro" id="IPR013780">
    <property type="entry name" value="Glyco_hydro_b"/>
</dbReference>
<dbReference type="InterPro" id="IPR045857">
    <property type="entry name" value="O16G_dom_2"/>
</dbReference>
<keyword evidence="5" id="KW-0326">Glycosidase</keyword>
<dbReference type="GO" id="GO:0004556">
    <property type="term" value="F:alpha-amylase activity"/>
    <property type="evidence" value="ECO:0007669"/>
    <property type="project" value="TreeGrafter"/>
</dbReference>
<accession>A0A438NK48</accession>
<dbReference type="FunFam" id="3.20.20.80:FF:000087">
    <property type="entry name" value="Oligo-1,6-glucosidase IMA1"/>
    <property type="match status" value="1"/>
</dbReference>
<dbReference type="PANTHER" id="PTHR10357:SF179">
    <property type="entry name" value="NEUTRAL AND BASIC AMINO ACID TRANSPORT PROTEIN RBAT"/>
    <property type="match status" value="1"/>
</dbReference>
<dbReference type="Proteomes" id="UP000288859">
    <property type="component" value="Unassembled WGS sequence"/>
</dbReference>
<dbReference type="EC" id="3.2.1.20" evidence="3"/>
<dbReference type="Pfam" id="PF00128">
    <property type="entry name" value="Alpha-amylase"/>
    <property type="match status" value="1"/>
</dbReference>
<dbReference type="InterPro" id="IPR006047">
    <property type="entry name" value="GH13_cat_dom"/>
</dbReference>
<dbReference type="Gene3D" id="2.60.40.1180">
    <property type="entry name" value="Golgi alpha-mannosidase II"/>
    <property type="match status" value="1"/>
</dbReference>
<evidence type="ECO:0000256" key="6">
    <source>
        <dbReference type="ARBA" id="ARBA00026248"/>
    </source>
</evidence>
<comment type="similarity">
    <text evidence="2">Belongs to the glycosyl hydrolase 13 family.</text>
</comment>
<dbReference type="FunFam" id="3.20.20.80:FF:000064">
    <property type="entry name" value="Oligo-1,6-glucosidase"/>
    <property type="match status" value="1"/>
</dbReference>
<dbReference type="OrthoDB" id="1740265at2759"/>
<organism evidence="10 11">
    <name type="scientific">Exophiala mesophila</name>
    <name type="common">Black yeast-like fungus</name>
    <dbReference type="NCBI Taxonomy" id="212818"/>
    <lineage>
        <taxon>Eukaryota</taxon>
        <taxon>Fungi</taxon>
        <taxon>Dikarya</taxon>
        <taxon>Ascomycota</taxon>
        <taxon>Pezizomycotina</taxon>
        <taxon>Eurotiomycetes</taxon>
        <taxon>Chaetothyriomycetidae</taxon>
        <taxon>Chaetothyriales</taxon>
        <taxon>Herpotrichiellaceae</taxon>
        <taxon>Exophiala</taxon>
    </lineage>
</organism>
<evidence type="ECO:0000256" key="1">
    <source>
        <dbReference type="ARBA" id="ARBA00001657"/>
    </source>
</evidence>
<evidence type="ECO:0000313" key="10">
    <source>
        <dbReference type="EMBL" id="RVX76108.1"/>
    </source>
</evidence>
<dbReference type="Gene3D" id="3.90.400.10">
    <property type="entry name" value="Oligo-1,6-glucosidase, Domain 2"/>
    <property type="match status" value="1"/>
</dbReference>
<dbReference type="GO" id="GO:0004558">
    <property type="term" value="F:alpha-1,4-glucosidase activity"/>
    <property type="evidence" value="ECO:0007669"/>
    <property type="project" value="UniProtKB-EC"/>
</dbReference>
<dbReference type="EMBL" id="NAJM01000001">
    <property type="protein sequence ID" value="RVX76108.1"/>
    <property type="molecule type" value="Genomic_DNA"/>
</dbReference>
<dbReference type="VEuPathDB" id="FungiDB:PV10_04207"/>
<feature type="domain" description="Glycosyl hydrolase family 13 catalytic" evidence="9">
    <location>
        <begin position="16"/>
        <end position="435"/>
    </location>
</feature>
<dbReference type="SMART" id="SM00642">
    <property type="entry name" value="Aamy"/>
    <property type="match status" value="1"/>
</dbReference>
<evidence type="ECO:0000259" key="9">
    <source>
        <dbReference type="SMART" id="SM00642"/>
    </source>
</evidence>
<protein>
    <recommendedName>
        <fullName evidence="8">Alpha-glucosidase</fullName>
        <ecNumber evidence="3">3.2.1.20</ecNumber>
    </recommendedName>
    <alternativeName>
        <fullName evidence="7">Maltase</fullName>
    </alternativeName>
</protein>
<dbReference type="FunFam" id="3.90.400.10:FF:000003">
    <property type="entry name" value="Probable alpha-glucosidase (Maltase)"/>
    <property type="match status" value="1"/>
</dbReference>
<dbReference type="GO" id="GO:0000025">
    <property type="term" value="P:maltose catabolic process"/>
    <property type="evidence" value="ECO:0007669"/>
    <property type="project" value="TreeGrafter"/>
</dbReference>
<dbReference type="GO" id="GO:0033934">
    <property type="term" value="F:glucan 1,4-alpha-maltotriohydrolase activity"/>
    <property type="evidence" value="ECO:0007669"/>
    <property type="project" value="TreeGrafter"/>
</dbReference>
<evidence type="ECO:0000256" key="3">
    <source>
        <dbReference type="ARBA" id="ARBA00012741"/>
    </source>
</evidence>
<name>A0A438NK48_EXOME</name>